<reference evidence="22 23" key="1">
    <citation type="journal article" date="2008" name="Nature">
        <title>The genome of the model beetle and pest Tribolium castaneum.</title>
        <authorList>
            <consortium name="Tribolium Genome Sequencing Consortium"/>
            <person name="Richards S."/>
            <person name="Gibbs R.A."/>
            <person name="Weinstock G.M."/>
            <person name="Brown S.J."/>
            <person name="Denell R."/>
            <person name="Beeman R.W."/>
            <person name="Gibbs R."/>
            <person name="Beeman R.W."/>
            <person name="Brown S.J."/>
            <person name="Bucher G."/>
            <person name="Friedrich M."/>
            <person name="Grimmelikhuijzen C.J."/>
            <person name="Klingler M."/>
            <person name="Lorenzen M."/>
            <person name="Richards S."/>
            <person name="Roth S."/>
            <person name="Schroder R."/>
            <person name="Tautz D."/>
            <person name="Zdobnov E.M."/>
            <person name="Muzny D."/>
            <person name="Gibbs R.A."/>
            <person name="Weinstock G.M."/>
            <person name="Attaway T."/>
            <person name="Bell S."/>
            <person name="Buhay C.J."/>
            <person name="Chandrabose M.N."/>
            <person name="Chavez D."/>
            <person name="Clerk-Blankenburg K.P."/>
            <person name="Cree A."/>
            <person name="Dao M."/>
            <person name="Davis C."/>
            <person name="Chacko J."/>
            <person name="Dinh H."/>
            <person name="Dugan-Rocha S."/>
            <person name="Fowler G."/>
            <person name="Garner T.T."/>
            <person name="Garnes J."/>
            <person name="Gnirke A."/>
            <person name="Hawes A."/>
            <person name="Hernandez J."/>
            <person name="Hines S."/>
            <person name="Holder M."/>
            <person name="Hume J."/>
            <person name="Jhangiani S.N."/>
            <person name="Joshi V."/>
            <person name="Khan Z.M."/>
            <person name="Jackson L."/>
            <person name="Kovar C."/>
            <person name="Kowis A."/>
            <person name="Lee S."/>
            <person name="Lewis L.R."/>
            <person name="Margolis J."/>
            <person name="Morgan M."/>
            <person name="Nazareth L.V."/>
            <person name="Nguyen N."/>
            <person name="Okwuonu G."/>
            <person name="Parker D."/>
            <person name="Richards S."/>
            <person name="Ruiz S.J."/>
            <person name="Santibanez J."/>
            <person name="Savard J."/>
            <person name="Scherer S.E."/>
            <person name="Schneider B."/>
            <person name="Sodergren E."/>
            <person name="Tautz D."/>
            <person name="Vattahil S."/>
            <person name="Villasana D."/>
            <person name="White C.S."/>
            <person name="Wright R."/>
            <person name="Park Y."/>
            <person name="Beeman R.W."/>
            <person name="Lord J."/>
            <person name="Oppert B."/>
            <person name="Lorenzen M."/>
            <person name="Brown S."/>
            <person name="Wang L."/>
            <person name="Savard J."/>
            <person name="Tautz D."/>
            <person name="Richards S."/>
            <person name="Weinstock G."/>
            <person name="Gibbs R.A."/>
            <person name="Liu Y."/>
            <person name="Worley K."/>
            <person name="Weinstock G."/>
            <person name="Elsik C.G."/>
            <person name="Reese J.T."/>
            <person name="Elhaik E."/>
            <person name="Landan G."/>
            <person name="Graur D."/>
            <person name="Arensburger P."/>
            <person name="Atkinson P."/>
            <person name="Beeman R.W."/>
            <person name="Beidler J."/>
            <person name="Brown S.J."/>
            <person name="Demuth J.P."/>
            <person name="Drury D.W."/>
            <person name="Du Y.Z."/>
            <person name="Fujiwara H."/>
            <person name="Lorenzen M."/>
            <person name="Maselli V."/>
            <person name="Osanai M."/>
            <person name="Park Y."/>
            <person name="Robertson H.M."/>
            <person name="Tu Z."/>
            <person name="Wang J.J."/>
            <person name="Wang S."/>
            <person name="Richards S."/>
            <person name="Song H."/>
            <person name="Zhang L."/>
            <person name="Sodergren E."/>
            <person name="Werner D."/>
            <person name="Stanke M."/>
            <person name="Morgenstern B."/>
            <person name="Solovyev V."/>
            <person name="Kosarev P."/>
            <person name="Brown G."/>
            <person name="Chen H.C."/>
            <person name="Ermolaeva O."/>
            <person name="Hlavina W."/>
            <person name="Kapustin Y."/>
            <person name="Kiryutin B."/>
            <person name="Kitts P."/>
            <person name="Maglott D."/>
            <person name="Pruitt K."/>
            <person name="Sapojnikov V."/>
            <person name="Souvorov A."/>
            <person name="Mackey A.J."/>
            <person name="Waterhouse R.M."/>
            <person name="Wyder S."/>
            <person name="Zdobnov E.M."/>
            <person name="Zdobnov E.M."/>
            <person name="Wyder S."/>
            <person name="Kriventseva E.V."/>
            <person name="Kadowaki T."/>
            <person name="Bork P."/>
            <person name="Aranda M."/>
            <person name="Bao R."/>
            <person name="Beermann A."/>
            <person name="Berns N."/>
            <person name="Bolognesi R."/>
            <person name="Bonneton F."/>
            <person name="Bopp D."/>
            <person name="Brown S.J."/>
            <person name="Bucher G."/>
            <person name="Butts T."/>
            <person name="Chaumot A."/>
            <person name="Denell R.E."/>
            <person name="Ferrier D.E."/>
            <person name="Friedrich M."/>
            <person name="Gordon C.M."/>
            <person name="Jindra M."/>
            <person name="Klingler M."/>
            <person name="Lan Q."/>
            <person name="Lattorff H.M."/>
            <person name="Laudet V."/>
            <person name="von Levetsow C."/>
            <person name="Liu Z."/>
            <person name="Lutz R."/>
            <person name="Lynch J.A."/>
            <person name="da Fonseca R.N."/>
            <person name="Posnien N."/>
            <person name="Reuter R."/>
            <person name="Roth S."/>
            <person name="Savard J."/>
            <person name="Schinko J.B."/>
            <person name="Schmitt C."/>
            <person name="Schoppmeier M."/>
            <person name="Schroder R."/>
            <person name="Shippy T.D."/>
            <person name="Simonnet F."/>
            <person name="Marques-Souza H."/>
            <person name="Tautz D."/>
            <person name="Tomoyasu Y."/>
            <person name="Trauner J."/>
            <person name="Van der Zee M."/>
            <person name="Vervoort M."/>
            <person name="Wittkopp N."/>
            <person name="Wimmer E.A."/>
            <person name="Yang X."/>
            <person name="Jones A.K."/>
            <person name="Sattelle D.B."/>
            <person name="Ebert P.R."/>
            <person name="Nelson D."/>
            <person name="Scott J.G."/>
            <person name="Beeman R.W."/>
            <person name="Muthukrishnan S."/>
            <person name="Kramer K.J."/>
            <person name="Arakane Y."/>
            <person name="Beeman R.W."/>
            <person name="Zhu Q."/>
            <person name="Hogenkamp D."/>
            <person name="Dixit R."/>
            <person name="Oppert B."/>
            <person name="Jiang H."/>
            <person name="Zou Z."/>
            <person name="Marshall J."/>
            <person name="Elpidina E."/>
            <person name="Vinokurov K."/>
            <person name="Oppert C."/>
            <person name="Zou Z."/>
            <person name="Evans J."/>
            <person name="Lu Z."/>
            <person name="Zhao P."/>
            <person name="Sumathipala N."/>
            <person name="Altincicek B."/>
            <person name="Vilcinskas A."/>
            <person name="Williams M."/>
            <person name="Hultmark D."/>
            <person name="Hetru C."/>
            <person name="Jiang H."/>
            <person name="Grimmelikhuijzen C.J."/>
            <person name="Hauser F."/>
            <person name="Cazzamali G."/>
            <person name="Williamson M."/>
            <person name="Park Y."/>
            <person name="Li B."/>
            <person name="Tanaka Y."/>
            <person name="Predel R."/>
            <person name="Neupert S."/>
            <person name="Schachtner J."/>
            <person name="Verleyen P."/>
            <person name="Raible F."/>
            <person name="Bork P."/>
            <person name="Friedrich M."/>
            <person name="Walden K.K."/>
            <person name="Robertson H.M."/>
            <person name="Angeli S."/>
            <person name="Foret S."/>
            <person name="Bucher G."/>
            <person name="Schuetz S."/>
            <person name="Maleszka R."/>
            <person name="Wimmer E.A."/>
            <person name="Beeman R.W."/>
            <person name="Lorenzen M."/>
            <person name="Tomoyasu Y."/>
            <person name="Miller S.C."/>
            <person name="Grossmann D."/>
            <person name="Bucher G."/>
        </authorList>
    </citation>
    <scope>NUCLEOTIDE SEQUENCE [LARGE SCALE GENOMIC DNA]</scope>
    <source>
        <strain evidence="22 23">Georgia GA2</strain>
    </source>
</reference>
<keyword evidence="17" id="KW-1015">Disulfide bond</keyword>
<keyword evidence="6" id="KW-0770">Synapse</keyword>
<keyword evidence="10" id="KW-0325">Glycoprotein</keyword>
<dbReference type="PANTHER" id="PTHR18966">
    <property type="entry name" value="IONOTROPIC GLUTAMATE RECEPTOR"/>
    <property type="match status" value="1"/>
</dbReference>
<evidence type="ECO:0000256" key="8">
    <source>
        <dbReference type="ARBA" id="ARBA00023136"/>
    </source>
</evidence>
<evidence type="ECO:0000256" key="6">
    <source>
        <dbReference type="ARBA" id="ARBA00023018"/>
    </source>
</evidence>
<evidence type="ECO:0000256" key="16">
    <source>
        <dbReference type="PIRSR" id="PIRSR601508-2"/>
    </source>
</evidence>
<evidence type="ECO:0000256" key="19">
    <source>
        <dbReference type="SAM" id="Phobius"/>
    </source>
</evidence>
<dbReference type="InParanoid" id="A0A139WH84"/>
<dbReference type="Pfam" id="PF00060">
    <property type="entry name" value="Lig_chan"/>
    <property type="match status" value="1"/>
</dbReference>
<feature type="transmembrane region" description="Helical" evidence="19">
    <location>
        <begin position="271"/>
        <end position="289"/>
    </location>
</feature>
<dbReference type="CDD" id="cd13714">
    <property type="entry name" value="PBP2_iGluR_Kainate"/>
    <property type="match status" value="1"/>
</dbReference>
<dbReference type="GO" id="GO:0005886">
    <property type="term" value="C:plasma membrane"/>
    <property type="evidence" value="ECO:0000318"/>
    <property type="project" value="GO_Central"/>
</dbReference>
<dbReference type="Gene3D" id="3.40.50.2300">
    <property type="match status" value="2"/>
</dbReference>
<evidence type="ECO:0000256" key="17">
    <source>
        <dbReference type="PIRSR" id="PIRSR601508-3"/>
    </source>
</evidence>
<gene>
    <name evidence="22" type="primary">AUGUSTUS-3.0.2_33173</name>
    <name evidence="22" type="ORF">TcasGA2_TC033173</name>
</gene>
<feature type="compositionally biased region" description="Low complexity" evidence="18">
    <location>
        <begin position="601"/>
        <end position="613"/>
    </location>
</feature>
<dbReference type="GO" id="GO:0008066">
    <property type="term" value="F:glutamate receptor activity"/>
    <property type="evidence" value="ECO:0000318"/>
    <property type="project" value="GO_Central"/>
</dbReference>
<evidence type="ECO:0000256" key="4">
    <source>
        <dbReference type="ARBA" id="ARBA00022692"/>
    </source>
</evidence>
<dbReference type="FunFam" id="1.10.287.70:FF:000010">
    <property type="entry name" value="Putative glutamate receptor ionotropic kainate 1"/>
    <property type="match status" value="1"/>
</dbReference>
<dbReference type="InterPro" id="IPR015683">
    <property type="entry name" value="Ionotropic_Glu_rcpt"/>
</dbReference>
<dbReference type="Proteomes" id="UP000007266">
    <property type="component" value="Linkage group 5"/>
</dbReference>
<keyword evidence="12" id="KW-1071">Ligand-gated ion channel</keyword>
<keyword evidence="9 22" id="KW-0675">Receptor</keyword>
<dbReference type="PRINTS" id="PR00177">
    <property type="entry name" value="NMDARECEPTOR"/>
</dbReference>
<evidence type="ECO:0000256" key="2">
    <source>
        <dbReference type="ARBA" id="ARBA00022448"/>
    </source>
</evidence>
<dbReference type="AlphaFoldDB" id="A0A139WH84"/>
<feature type="binding site" evidence="15">
    <location>
        <position position="449"/>
    </location>
    <ligand>
        <name>L-glutamate</name>
        <dbReference type="ChEBI" id="CHEBI:29985"/>
    </ligand>
</feature>
<keyword evidence="8 19" id="KW-0472">Membrane</keyword>
<feature type="region of interest" description="Disordered" evidence="18">
    <location>
        <begin position="593"/>
        <end position="613"/>
    </location>
</feature>
<feature type="region of interest" description="Disordered" evidence="18">
    <location>
        <begin position="625"/>
        <end position="644"/>
    </location>
</feature>
<evidence type="ECO:0000313" key="23">
    <source>
        <dbReference type="Proteomes" id="UP000007266"/>
    </source>
</evidence>
<feature type="site" description="Crucial to convey clamshell closure to channel opening" evidence="16">
    <location>
        <position position="376"/>
    </location>
</feature>
<dbReference type="Pfam" id="PF10613">
    <property type="entry name" value="Lig_chan-Glu_bd"/>
    <property type="match status" value="1"/>
</dbReference>
<feature type="site" description="Interaction with the cone snail toxin Con-ikot-ikot" evidence="16">
    <location>
        <position position="403"/>
    </location>
</feature>
<feature type="binding site" evidence="15">
    <location>
        <position position="397"/>
    </location>
    <ligand>
        <name>L-glutamate</name>
        <dbReference type="ChEBI" id="CHEBI:29985"/>
    </ligand>
</feature>
<sequence length="644" mass="73415">MNIPGVNLDPYSVKTETALMHDAVHMFLKCITDLHATGKSVKPTKLSCENVDKWTPGFDIASFIKAYTHDTDGLYSTTAPISFDNLGRRTNFSIFVVEGNRDDVVAKWNPSDPEVLQFLKSEEDRNKELERKWSEGIVTVASIIGPPYLMVKEQKSETDLLEGNNRYEGFSMDLIALLAKDLNIKFRFEVLKSGQRGAYDKTTKSWNGLIREILDRRAELAICDLTITPDRREVVDFSTPFMRLGISILYRKAEAKEADMYAFLDPFSLKLWMYSATLYLALTVVLFFISRISPQDWENPHPCEQEPEELENIWDMKNCLWLTLGSIMNQGCDILPKGMAPRLAASMWWFFTIIVTNSYMANLAAFLTNERSQSEINSAEDLAKQTKIKYGTLDGGSTQGFFRESNYSLYQRMWTAMEQAKPSVFEQSNDAGVARVQNEKNRLYAFLMESSTLEYQIQTKCDLKQVGNWLDSKGYGIAMPLDYPHRSRINEALLRLQEQGEINRLKDKWWKEERKDPLCPKESEDQDANKLALQNVGGVFIVLGVGVALAYIVAVLEFLWNVRSVSVDEHISYMQALKVELLFALDVRKTKKRAKPEVPESSSSSRSPSMARSFLQSAGSFLRLDKMNQMETPGSSRHTSRPLE</sequence>
<dbReference type="Gene3D" id="3.40.190.10">
    <property type="entry name" value="Periplasmic binding protein-like II"/>
    <property type="match status" value="2"/>
</dbReference>
<evidence type="ECO:0000259" key="21">
    <source>
        <dbReference type="SMART" id="SM00918"/>
    </source>
</evidence>
<proteinExistence type="inferred from homology"/>
<evidence type="ECO:0000259" key="20">
    <source>
        <dbReference type="SMART" id="SM00079"/>
    </source>
</evidence>
<name>A0A139WH84_TRICA</name>
<protein>
    <submittedName>
        <fullName evidence="22">Glutamate receptor 1-like Protein</fullName>
    </submittedName>
</protein>
<evidence type="ECO:0000256" key="3">
    <source>
        <dbReference type="ARBA" id="ARBA00022475"/>
    </source>
</evidence>
<evidence type="ECO:0000256" key="18">
    <source>
        <dbReference type="SAM" id="MobiDB-lite"/>
    </source>
</evidence>
<evidence type="ECO:0000256" key="13">
    <source>
        <dbReference type="ARBA" id="ARBA00023303"/>
    </source>
</evidence>
<dbReference type="SMART" id="SM00079">
    <property type="entry name" value="PBPe"/>
    <property type="match status" value="1"/>
</dbReference>
<dbReference type="EMBL" id="KQ971343">
    <property type="protein sequence ID" value="KYB27276.1"/>
    <property type="molecule type" value="Genomic_DNA"/>
</dbReference>
<keyword evidence="4 19" id="KW-0812">Transmembrane</keyword>
<feature type="transmembrane region" description="Helical" evidence="19">
    <location>
        <begin position="347"/>
        <end position="367"/>
    </location>
</feature>
<keyword evidence="2" id="KW-0813">Transport</keyword>
<dbReference type="FunFam" id="3.40.190.10:FF:000061">
    <property type="entry name" value="Glutamate receptor, ionotropic kainate"/>
    <property type="match status" value="1"/>
</dbReference>
<dbReference type="InterPro" id="IPR001320">
    <property type="entry name" value="Iontro_rcpt_C"/>
</dbReference>
<evidence type="ECO:0000256" key="11">
    <source>
        <dbReference type="ARBA" id="ARBA00023257"/>
    </source>
</evidence>
<dbReference type="eggNOG" id="KOG1052">
    <property type="taxonomic scope" value="Eukaryota"/>
</dbReference>
<dbReference type="GO" id="GO:0035249">
    <property type="term" value="P:synaptic transmission, glutamatergic"/>
    <property type="evidence" value="ECO:0000318"/>
    <property type="project" value="GO_Central"/>
</dbReference>
<dbReference type="SMART" id="SM00918">
    <property type="entry name" value="Lig_chan-Glu_bd"/>
    <property type="match status" value="1"/>
</dbReference>
<feature type="transmembrane region" description="Helical" evidence="19">
    <location>
        <begin position="536"/>
        <end position="560"/>
    </location>
</feature>
<accession>A0A139WH84</accession>
<organism evidence="22 23">
    <name type="scientific">Tribolium castaneum</name>
    <name type="common">Red flour beetle</name>
    <dbReference type="NCBI Taxonomy" id="7070"/>
    <lineage>
        <taxon>Eukaryota</taxon>
        <taxon>Metazoa</taxon>
        <taxon>Ecdysozoa</taxon>
        <taxon>Arthropoda</taxon>
        <taxon>Hexapoda</taxon>
        <taxon>Insecta</taxon>
        <taxon>Pterygota</taxon>
        <taxon>Neoptera</taxon>
        <taxon>Endopterygota</taxon>
        <taxon>Coleoptera</taxon>
        <taxon>Polyphaga</taxon>
        <taxon>Cucujiformia</taxon>
        <taxon>Tenebrionidae</taxon>
        <taxon>Tenebrionidae incertae sedis</taxon>
        <taxon>Tribolium</taxon>
    </lineage>
</organism>
<keyword evidence="11" id="KW-0628">Postsynaptic cell membrane</keyword>
<evidence type="ECO:0000256" key="12">
    <source>
        <dbReference type="ARBA" id="ARBA00023286"/>
    </source>
</evidence>
<feature type="binding site" evidence="15">
    <location>
        <position position="231"/>
    </location>
    <ligand>
        <name>L-glutamate</name>
        <dbReference type="ChEBI" id="CHEBI:29985"/>
    </ligand>
</feature>
<feature type="binding site" evidence="15">
    <location>
        <position position="226"/>
    </location>
    <ligand>
        <name>L-glutamate</name>
        <dbReference type="ChEBI" id="CHEBI:29985"/>
    </ligand>
</feature>
<evidence type="ECO:0000256" key="7">
    <source>
        <dbReference type="ARBA" id="ARBA00023065"/>
    </source>
</evidence>
<comment type="subcellular location">
    <subcellularLocation>
        <location evidence="14">Postsynaptic cell membrane</location>
        <topology evidence="14">Multi-pass membrane protein</topology>
    </subcellularLocation>
</comment>
<evidence type="ECO:0000256" key="15">
    <source>
        <dbReference type="PIRSR" id="PIRSR601508-1"/>
    </source>
</evidence>
<evidence type="ECO:0000256" key="14">
    <source>
        <dbReference type="ARBA" id="ARBA00034104"/>
    </source>
</evidence>
<keyword evidence="3" id="KW-1003">Cell membrane</keyword>
<reference evidence="22 23" key="2">
    <citation type="journal article" date="2010" name="Nucleic Acids Res.">
        <title>BeetleBase in 2010: revisions to provide comprehensive genomic information for Tribolium castaneum.</title>
        <authorList>
            <person name="Kim H.S."/>
            <person name="Murphy T."/>
            <person name="Xia J."/>
            <person name="Caragea D."/>
            <person name="Park Y."/>
            <person name="Beeman R.W."/>
            <person name="Lorenzen M.D."/>
            <person name="Butcher S."/>
            <person name="Manak J.R."/>
            <person name="Brown S.J."/>
        </authorList>
    </citation>
    <scope>GENOME REANNOTATION</scope>
    <source>
        <strain evidence="22 23">Georgia GA2</strain>
    </source>
</reference>
<dbReference type="InterPro" id="IPR019594">
    <property type="entry name" value="Glu/Gly-bd"/>
</dbReference>
<dbReference type="Gene3D" id="1.10.287.70">
    <property type="match status" value="1"/>
</dbReference>
<keyword evidence="23" id="KW-1185">Reference proteome</keyword>
<keyword evidence="13" id="KW-0407">Ion channel</keyword>
<keyword evidence="5 19" id="KW-1133">Transmembrane helix</keyword>
<dbReference type="GO" id="GO:0098839">
    <property type="term" value="C:postsynaptic density membrane"/>
    <property type="evidence" value="ECO:0000318"/>
    <property type="project" value="GO_Central"/>
</dbReference>
<dbReference type="OMA" id="HAYMESS"/>
<comment type="similarity">
    <text evidence="1">Belongs to the glutamate-gated ion channel (TC 1.A.10.1) family.</text>
</comment>
<dbReference type="InterPro" id="IPR001508">
    <property type="entry name" value="Iono_Glu_rcpt_met"/>
</dbReference>
<dbReference type="GO" id="GO:1904315">
    <property type="term" value="F:transmitter-gated monoatomic ion channel activity involved in regulation of postsynaptic membrane potential"/>
    <property type="evidence" value="ECO:0000318"/>
    <property type="project" value="GO_Central"/>
</dbReference>
<evidence type="ECO:0000256" key="10">
    <source>
        <dbReference type="ARBA" id="ARBA00023180"/>
    </source>
</evidence>
<dbReference type="GO" id="GO:0050804">
    <property type="term" value="P:modulation of chemical synaptic transmission"/>
    <property type="evidence" value="ECO:0000318"/>
    <property type="project" value="GO_Central"/>
</dbReference>
<evidence type="ECO:0000256" key="5">
    <source>
        <dbReference type="ARBA" id="ARBA00022989"/>
    </source>
</evidence>
<feature type="binding site" evidence="15">
    <location>
        <position position="398"/>
    </location>
    <ligand>
        <name>L-glutamate</name>
        <dbReference type="ChEBI" id="CHEBI:29985"/>
    </ligand>
</feature>
<evidence type="ECO:0000256" key="9">
    <source>
        <dbReference type="ARBA" id="ARBA00023170"/>
    </source>
</evidence>
<feature type="domain" description="Ionotropic glutamate receptor C-terminal" evidence="20">
    <location>
        <begin position="137"/>
        <end position="512"/>
    </location>
</feature>
<feature type="domain" description="Ionotropic glutamate receptor L-glutamate and glycine-binding" evidence="21">
    <location>
        <begin position="147"/>
        <end position="215"/>
    </location>
</feature>
<feature type="disulfide bond" evidence="17">
    <location>
        <begin position="461"/>
        <end position="519"/>
    </location>
</feature>
<keyword evidence="7" id="KW-0406">Ion transport</keyword>
<dbReference type="FunFam" id="3.40.190.10:FF:000117">
    <property type="entry name" value="Glutamate receptor, ionotropic kainate"/>
    <property type="match status" value="1"/>
</dbReference>
<evidence type="ECO:0000313" key="22">
    <source>
        <dbReference type="EMBL" id="KYB27276.1"/>
    </source>
</evidence>
<dbReference type="SUPFAM" id="SSF53850">
    <property type="entry name" value="Periplasmic binding protein-like II"/>
    <property type="match status" value="1"/>
</dbReference>
<evidence type="ECO:0000256" key="1">
    <source>
        <dbReference type="ARBA" id="ARBA00008685"/>
    </source>
</evidence>